<name>A0A1G6T1A6_9BURK</name>
<dbReference type="AlphaFoldDB" id="A0A1G6T1A6"/>
<proteinExistence type="predicted"/>
<sequence>MVDLLKAPQEALQSMLGRKNAPQYATRLFQLRDISSVMRSRLGWPVAAALMERWFKGAAYQMTKEMKFSEPPSRLIQLPAQHLDESTVMMEWALGFARVQAAMASLRSKWASPAGIAQLKDRVDRQSRGRQDQCWRLGNLALPAKILEDTCQVNYLSFGRWSDPMDDFYGAMGEAQMNVAVSGTVFPQGPGKAKVEIEELGFYLRDAYDFNDGGNFISQPLGCWGFSGVECGVSTRLNVPVDDAVVDEPPSTVQGYKYIVQNKDFRQWRGKNHRGGDFMVLSNVHRIRLAFPLKFQW</sequence>
<dbReference type="RefSeq" id="WP_092743143.1">
    <property type="nucleotide sequence ID" value="NZ_FMZC01000005.1"/>
</dbReference>
<dbReference type="EMBL" id="FMZC01000005">
    <property type="protein sequence ID" value="SDD22326.1"/>
    <property type="molecule type" value="Genomic_DNA"/>
</dbReference>
<dbReference type="Proteomes" id="UP000198781">
    <property type="component" value="Unassembled WGS sequence"/>
</dbReference>
<organism evidence="1 2">
    <name type="scientific">Paracidovorax valerianellae</name>
    <dbReference type="NCBI Taxonomy" id="187868"/>
    <lineage>
        <taxon>Bacteria</taxon>
        <taxon>Pseudomonadati</taxon>
        <taxon>Pseudomonadota</taxon>
        <taxon>Betaproteobacteria</taxon>
        <taxon>Burkholderiales</taxon>
        <taxon>Comamonadaceae</taxon>
        <taxon>Paracidovorax</taxon>
    </lineage>
</organism>
<evidence type="ECO:0000313" key="1">
    <source>
        <dbReference type="EMBL" id="SDD22326.1"/>
    </source>
</evidence>
<keyword evidence="2" id="KW-1185">Reference proteome</keyword>
<gene>
    <name evidence="1" type="ORF">SAMN05192589_10519</name>
</gene>
<protein>
    <submittedName>
        <fullName evidence="1">Uncharacterized protein</fullName>
    </submittedName>
</protein>
<dbReference type="InterPro" id="IPR045646">
    <property type="entry name" value="DUF6402"/>
</dbReference>
<evidence type="ECO:0000313" key="2">
    <source>
        <dbReference type="Proteomes" id="UP000198781"/>
    </source>
</evidence>
<dbReference type="STRING" id="187868.SAMN05192589_10519"/>
<dbReference type="OrthoDB" id="6986732at2"/>
<accession>A0A1G6T1A6</accession>
<dbReference type="Pfam" id="PF19940">
    <property type="entry name" value="DUF6402"/>
    <property type="match status" value="1"/>
</dbReference>
<reference evidence="1 2" key="1">
    <citation type="submission" date="2016-10" db="EMBL/GenBank/DDBJ databases">
        <authorList>
            <person name="de Groot N.N."/>
        </authorList>
    </citation>
    <scope>NUCLEOTIDE SEQUENCE [LARGE SCALE GENOMIC DNA]</scope>
    <source>
        <strain evidence="1 2">DSM 16619</strain>
    </source>
</reference>